<gene>
    <name evidence="3" type="ORF">M501DRAFT_866938</name>
</gene>
<feature type="compositionally biased region" description="Polar residues" evidence="1">
    <location>
        <begin position="107"/>
        <end position="121"/>
    </location>
</feature>
<keyword evidence="2" id="KW-0812">Transmembrane</keyword>
<dbReference type="Proteomes" id="UP000799429">
    <property type="component" value="Unassembled WGS sequence"/>
</dbReference>
<accession>A0A9P4VQE8</accession>
<evidence type="ECO:0000313" key="4">
    <source>
        <dbReference type="Proteomes" id="UP000799429"/>
    </source>
</evidence>
<evidence type="ECO:0000313" key="3">
    <source>
        <dbReference type="EMBL" id="KAF2838245.1"/>
    </source>
</evidence>
<proteinExistence type="predicted"/>
<keyword evidence="2" id="KW-0472">Membrane</keyword>
<feature type="region of interest" description="Disordered" evidence="1">
    <location>
        <begin position="107"/>
        <end position="131"/>
    </location>
</feature>
<comment type="caution">
    <text evidence="3">The sequence shown here is derived from an EMBL/GenBank/DDBJ whole genome shotgun (WGS) entry which is preliminary data.</text>
</comment>
<reference evidence="3" key="1">
    <citation type="journal article" date="2020" name="Stud. Mycol.">
        <title>101 Dothideomycetes genomes: a test case for predicting lifestyles and emergence of pathogens.</title>
        <authorList>
            <person name="Haridas S."/>
            <person name="Albert R."/>
            <person name="Binder M."/>
            <person name="Bloem J."/>
            <person name="Labutti K."/>
            <person name="Salamov A."/>
            <person name="Andreopoulos B."/>
            <person name="Baker S."/>
            <person name="Barry K."/>
            <person name="Bills G."/>
            <person name="Bluhm B."/>
            <person name="Cannon C."/>
            <person name="Castanera R."/>
            <person name="Culley D."/>
            <person name="Daum C."/>
            <person name="Ezra D."/>
            <person name="Gonzalez J."/>
            <person name="Henrissat B."/>
            <person name="Kuo A."/>
            <person name="Liang C."/>
            <person name="Lipzen A."/>
            <person name="Lutzoni F."/>
            <person name="Magnuson J."/>
            <person name="Mondo S."/>
            <person name="Nolan M."/>
            <person name="Ohm R."/>
            <person name="Pangilinan J."/>
            <person name="Park H.-J."/>
            <person name="Ramirez L."/>
            <person name="Alfaro M."/>
            <person name="Sun H."/>
            <person name="Tritt A."/>
            <person name="Yoshinaga Y."/>
            <person name="Zwiers L.-H."/>
            <person name="Turgeon B."/>
            <person name="Goodwin S."/>
            <person name="Spatafora J."/>
            <person name="Crous P."/>
            <person name="Grigoriev I."/>
        </authorList>
    </citation>
    <scope>NUCLEOTIDE SEQUENCE</scope>
    <source>
        <strain evidence="3">CBS 101060</strain>
    </source>
</reference>
<feature type="region of interest" description="Disordered" evidence="1">
    <location>
        <begin position="152"/>
        <end position="189"/>
    </location>
</feature>
<name>A0A9P4VQE8_9PEZI</name>
<feature type="transmembrane region" description="Helical" evidence="2">
    <location>
        <begin position="62"/>
        <end position="84"/>
    </location>
</feature>
<feature type="compositionally biased region" description="Low complexity" evidence="1">
    <location>
        <begin position="174"/>
        <end position="184"/>
    </location>
</feature>
<evidence type="ECO:0000256" key="1">
    <source>
        <dbReference type="SAM" id="MobiDB-lite"/>
    </source>
</evidence>
<keyword evidence="2" id="KW-1133">Transmembrane helix</keyword>
<evidence type="ECO:0000256" key="2">
    <source>
        <dbReference type="SAM" id="Phobius"/>
    </source>
</evidence>
<organism evidence="3 4">
    <name type="scientific">Patellaria atrata CBS 101060</name>
    <dbReference type="NCBI Taxonomy" id="1346257"/>
    <lineage>
        <taxon>Eukaryota</taxon>
        <taxon>Fungi</taxon>
        <taxon>Dikarya</taxon>
        <taxon>Ascomycota</taxon>
        <taxon>Pezizomycotina</taxon>
        <taxon>Dothideomycetes</taxon>
        <taxon>Dothideomycetes incertae sedis</taxon>
        <taxon>Patellariales</taxon>
        <taxon>Patellariaceae</taxon>
        <taxon>Patellaria</taxon>
    </lineage>
</organism>
<protein>
    <submittedName>
        <fullName evidence="3">Uncharacterized protein</fullName>
    </submittedName>
</protein>
<dbReference type="EMBL" id="MU006097">
    <property type="protein sequence ID" value="KAF2838245.1"/>
    <property type="molecule type" value="Genomic_DNA"/>
</dbReference>
<feature type="compositionally biased region" description="Acidic residues" evidence="1">
    <location>
        <begin position="163"/>
        <end position="173"/>
    </location>
</feature>
<keyword evidence="4" id="KW-1185">Reference proteome</keyword>
<sequence>MAHLHHQHRRNSIPLIDINQGRPKAKANEYGHMILDGSSRNILGDIHHYTSNIGMKMDCQHIVIIVAIIAFVIVLAIVLVALAVTGHLNNKASPALPLTLSQELRQTTPWGSSATTTSSEGISGDPLSSTSIQKSLSSTVSKTLQEMPVRTISSSTITKTLDPESEASLESEPPEPSSHTSQPPMSTSIFGVTAPVMSYSKDGTYSYCTPWSGLACPGMKCNANTCEDPWMCVDGRCCTTSCNRGTTTNLDPRW</sequence>
<dbReference type="AlphaFoldDB" id="A0A9P4VQE8"/>